<comment type="similarity">
    <text evidence="7">Belongs to the binding-protein-dependent transport system permease family.</text>
</comment>
<dbReference type="Proteomes" id="UP000033632">
    <property type="component" value="Unassembled WGS sequence"/>
</dbReference>
<dbReference type="InterPro" id="IPR035906">
    <property type="entry name" value="MetI-like_sf"/>
</dbReference>
<keyword evidence="5 7" id="KW-1133">Transmembrane helix</keyword>
<feature type="transmembrane region" description="Helical" evidence="7">
    <location>
        <begin position="9"/>
        <end position="30"/>
    </location>
</feature>
<dbReference type="Pfam" id="PF00528">
    <property type="entry name" value="BPD_transp_1"/>
    <property type="match status" value="1"/>
</dbReference>
<dbReference type="RefSeq" id="WP_046107615.1">
    <property type="nucleotide sequence ID" value="NZ_JZEX01000059.1"/>
</dbReference>
<feature type="transmembrane region" description="Helical" evidence="7">
    <location>
        <begin position="234"/>
        <end position="255"/>
    </location>
</feature>
<dbReference type="InterPro" id="IPR000515">
    <property type="entry name" value="MetI-like"/>
</dbReference>
<proteinExistence type="inferred from homology"/>
<dbReference type="PANTHER" id="PTHR43163">
    <property type="entry name" value="DIPEPTIDE TRANSPORT SYSTEM PERMEASE PROTEIN DPPB-RELATED"/>
    <property type="match status" value="1"/>
</dbReference>
<dbReference type="Gene3D" id="1.10.3720.10">
    <property type="entry name" value="MetI-like"/>
    <property type="match status" value="1"/>
</dbReference>
<evidence type="ECO:0000256" key="2">
    <source>
        <dbReference type="ARBA" id="ARBA00022448"/>
    </source>
</evidence>
<dbReference type="PANTHER" id="PTHR43163:SF6">
    <property type="entry name" value="DIPEPTIDE TRANSPORT SYSTEM PERMEASE PROTEIN DPPB-RELATED"/>
    <property type="match status" value="1"/>
</dbReference>
<comment type="subcellular location">
    <subcellularLocation>
        <location evidence="1 7">Cell membrane</location>
        <topology evidence="1 7">Multi-pass membrane protein</topology>
    </subcellularLocation>
</comment>
<feature type="domain" description="ABC transmembrane type-1" evidence="8">
    <location>
        <begin position="95"/>
        <end position="303"/>
    </location>
</feature>
<keyword evidence="3" id="KW-1003">Cell membrane</keyword>
<keyword evidence="4 7" id="KW-0812">Transmembrane</keyword>
<evidence type="ECO:0000256" key="5">
    <source>
        <dbReference type="ARBA" id="ARBA00022989"/>
    </source>
</evidence>
<evidence type="ECO:0000256" key="4">
    <source>
        <dbReference type="ARBA" id="ARBA00022692"/>
    </source>
</evidence>
<dbReference type="InterPro" id="IPR045621">
    <property type="entry name" value="BPD_transp_1_N"/>
</dbReference>
<dbReference type="OrthoDB" id="9805855at2"/>
<feature type="transmembrane region" description="Helical" evidence="7">
    <location>
        <begin position="134"/>
        <end position="160"/>
    </location>
</feature>
<dbReference type="STRING" id="443610.VE25_05590"/>
<dbReference type="AlphaFoldDB" id="A0A0F5FV23"/>
<feature type="transmembrane region" description="Helical" evidence="7">
    <location>
        <begin position="285"/>
        <end position="306"/>
    </location>
</feature>
<evidence type="ECO:0000259" key="8">
    <source>
        <dbReference type="PROSITE" id="PS50928"/>
    </source>
</evidence>
<dbReference type="GO" id="GO:0055085">
    <property type="term" value="P:transmembrane transport"/>
    <property type="evidence" value="ECO:0007669"/>
    <property type="project" value="InterPro"/>
</dbReference>
<comment type="caution">
    <text evidence="9">The sequence shown here is derived from an EMBL/GenBank/DDBJ whole genome shotgun (WGS) entry which is preliminary data.</text>
</comment>
<keyword evidence="6 7" id="KW-0472">Membrane</keyword>
<accession>A0A0F5FV23</accession>
<evidence type="ECO:0000256" key="3">
    <source>
        <dbReference type="ARBA" id="ARBA00022475"/>
    </source>
</evidence>
<dbReference type="EMBL" id="JZEX01000059">
    <property type="protein sequence ID" value="KKB12709.1"/>
    <property type="molecule type" value="Genomic_DNA"/>
</dbReference>
<feature type="transmembrane region" description="Helical" evidence="7">
    <location>
        <begin position="101"/>
        <end position="122"/>
    </location>
</feature>
<dbReference type="GO" id="GO:0005886">
    <property type="term" value="C:plasma membrane"/>
    <property type="evidence" value="ECO:0007669"/>
    <property type="project" value="UniProtKB-SubCell"/>
</dbReference>
<protein>
    <submittedName>
        <fullName evidence="9">Glutathione ABC transporter permease</fullName>
    </submittedName>
</protein>
<dbReference type="PATRIC" id="fig|443610.3.peg.3670"/>
<evidence type="ECO:0000256" key="1">
    <source>
        <dbReference type="ARBA" id="ARBA00004651"/>
    </source>
</evidence>
<dbReference type="PROSITE" id="PS50928">
    <property type="entry name" value="ABC_TM1"/>
    <property type="match status" value="1"/>
</dbReference>
<feature type="transmembrane region" description="Helical" evidence="7">
    <location>
        <begin position="180"/>
        <end position="199"/>
    </location>
</feature>
<keyword evidence="2 7" id="KW-0813">Transport</keyword>
<keyword evidence="10" id="KW-1185">Reference proteome</keyword>
<evidence type="ECO:0000256" key="7">
    <source>
        <dbReference type="RuleBase" id="RU363032"/>
    </source>
</evidence>
<name>A0A0F5FV23_9HYPH</name>
<sequence length="313" mass="33846">MLGFVLRRLGFAVVTLLAVLTLVFFVIRILPGDPTVVILGDQASAQSIALLRERMGLDQPIALQYLQFLGGALRGDWGTSLVSGRPVIQEVLNVLPHTLELTAVALVLGVVLGLPAGVWAAVNRNRIPDYVTRVVSLLGLSAPAFVSGIVLLLVFAIVLRWFPVISGGQGTTPLERLRDLALPALNLALIMAAYVTRVTRSSMLEVLSQDYVRTAMAKGASGFAIVWRHALRNCLIPVVTVVGLYLGILIGNSVLTEIVFNRPGLGKLIVGALNQRDYTMLQGMMVIYTLIVVLVNLATDLVYGLIDPRVQYK</sequence>
<evidence type="ECO:0000256" key="6">
    <source>
        <dbReference type="ARBA" id="ARBA00023136"/>
    </source>
</evidence>
<organism evidence="9 10">
    <name type="scientific">Devosia geojensis</name>
    <dbReference type="NCBI Taxonomy" id="443610"/>
    <lineage>
        <taxon>Bacteria</taxon>
        <taxon>Pseudomonadati</taxon>
        <taxon>Pseudomonadota</taxon>
        <taxon>Alphaproteobacteria</taxon>
        <taxon>Hyphomicrobiales</taxon>
        <taxon>Devosiaceae</taxon>
        <taxon>Devosia</taxon>
    </lineage>
</organism>
<evidence type="ECO:0000313" key="10">
    <source>
        <dbReference type="Proteomes" id="UP000033632"/>
    </source>
</evidence>
<dbReference type="CDD" id="cd06261">
    <property type="entry name" value="TM_PBP2"/>
    <property type="match status" value="1"/>
</dbReference>
<evidence type="ECO:0000313" key="9">
    <source>
        <dbReference type="EMBL" id="KKB12709.1"/>
    </source>
</evidence>
<gene>
    <name evidence="9" type="ORF">VE25_05590</name>
</gene>
<dbReference type="Pfam" id="PF19300">
    <property type="entry name" value="BPD_transp_1_N"/>
    <property type="match status" value="1"/>
</dbReference>
<dbReference type="SUPFAM" id="SSF161098">
    <property type="entry name" value="MetI-like"/>
    <property type="match status" value="1"/>
</dbReference>
<reference evidence="9 10" key="1">
    <citation type="submission" date="2015-03" db="EMBL/GenBank/DDBJ databases">
        <authorList>
            <person name="Hassan Y.I."/>
            <person name="Lepp D."/>
            <person name="Li X.-Z."/>
            <person name="Zhou T."/>
        </authorList>
    </citation>
    <scope>NUCLEOTIDE SEQUENCE [LARGE SCALE GENOMIC DNA]</scope>
    <source>
        <strain evidence="9 10">BD-c194</strain>
    </source>
</reference>